<dbReference type="EMBL" id="LVWG01000033">
    <property type="protein sequence ID" value="KZK73823.1"/>
    <property type="molecule type" value="Genomic_DNA"/>
</dbReference>
<keyword evidence="1" id="KW-0175">Coiled coil</keyword>
<dbReference type="InterPro" id="IPR036388">
    <property type="entry name" value="WH-like_DNA-bd_sf"/>
</dbReference>
<gene>
    <name evidence="2" type="ORF">A3K90_03230</name>
</gene>
<protein>
    <submittedName>
        <fullName evidence="2">LuxR family transcriptional regulator</fullName>
    </submittedName>
</protein>
<dbReference type="Proteomes" id="UP000076481">
    <property type="component" value="Unassembled WGS sequence"/>
</dbReference>
<dbReference type="GO" id="GO:0006355">
    <property type="term" value="P:regulation of DNA-templated transcription"/>
    <property type="evidence" value="ECO:0007669"/>
    <property type="project" value="InterPro"/>
</dbReference>
<dbReference type="RefSeq" id="WP_303681997.1">
    <property type="nucleotide sequence ID" value="NZ_LVWG01000033.1"/>
</dbReference>
<dbReference type="GO" id="GO:0003677">
    <property type="term" value="F:DNA binding"/>
    <property type="evidence" value="ECO:0007669"/>
    <property type="project" value="InterPro"/>
</dbReference>
<proteinExistence type="predicted"/>
<dbReference type="AlphaFoldDB" id="A0A165LBM5"/>
<evidence type="ECO:0000313" key="2">
    <source>
        <dbReference type="EMBL" id="KZK73823.1"/>
    </source>
</evidence>
<organism evidence="2 3">
    <name type="scientific">Pelodictyon luteolum</name>
    <dbReference type="NCBI Taxonomy" id="1100"/>
    <lineage>
        <taxon>Bacteria</taxon>
        <taxon>Pseudomonadati</taxon>
        <taxon>Chlorobiota</taxon>
        <taxon>Chlorobiia</taxon>
        <taxon>Chlorobiales</taxon>
        <taxon>Chlorobiaceae</taxon>
        <taxon>Chlorobium/Pelodictyon group</taxon>
        <taxon>Pelodictyon</taxon>
    </lineage>
</organism>
<reference evidence="2 3" key="1">
    <citation type="submission" date="2016-03" db="EMBL/GenBank/DDBJ databases">
        <title>Speciation and ecological success in dimly lit waters: horizontal gene transfer in a green sulfur bacteria bloom unveiled by metagenomic assembly.</title>
        <authorList>
            <person name="Llorens-Mares T."/>
            <person name="Liu Z."/>
            <person name="Allen L.Z."/>
            <person name="Rusch D.B."/>
            <person name="Craig M.T."/>
            <person name="Dupont C.L."/>
            <person name="Bryant D.A."/>
            <person name="Casamayor E.O."/>
        </authorList>
    </citation>
    <scope>NUCLEOTIDE SEQUENCE [LARGE SCALE GENOMIC DNA]</scope>
    <source>
        <strain evidence="2">CIII</strain>
    </source>
</reference>
<accession>A0A165LBM5</accession>
<dbReference type="Gene3D" id="1.10.10.10">
    <property type="entry name" value="Winged helix-like DNA-binding domain superfamily/Winged helix DNA-binding domain"/>
    <property type="match status" value="1"/>
</dbReference>
<evidence type="ECO:0000313" key="3">
    <source>
        <dbReference type="Proteomes" id="UP000076481"/>
    </source>
</evidence>
<dbReference type="SUPFAM" id="SSF46894">
    <property type="entry name" value="C-terminal effector domain of the bipartite response regulators"/>
    <property type="match status" value="1"/>
</dbReference>
<comment type="caution">
    <text evidence="2">The sequence shown here is derived from an EMBL/GenBank/DDBJ whole genome shotgun (WGS) entry which is preliminary data.</text>
</comment>
<dbReference type="InterPro" id="IPR016032">
    <property type="entry name" value="Sig_transdc_resp-reg_C-effctor"/>
</dbReference>
<evidence type="ECO:0000256" key="1">
    <source>
        <dbReference type="SAM" id="Coils"/>
    </source>
</evidence>
<name>A0A165LBM5_PELLU</name>
<sequence length="413" mass="48088">MSMKRCPVTKLPVTENPRWQAEHPEPGYRVFFEVIGPDIIHARVVGEKPTYLDYIDADLFQSICEEMHLKDRKVFVVIDYGPINEVRLSYKRDYGNLFYNWGPWIAVLVVYNVRPEITAHMLGLGALCPARSEALIVGSYREAMDYIADHKRQFGSSELPEPPVADSMEDIVCRFFAAVSRLTWLDMLDQPVEAPPEGNEFRVLFTALEEMRKDLMIREEQHQEKLRQLRDEYRRREEECRIQINLRQDQNRRGMEQYDAELSRLRSIMTAKENELAGVARMFDMKITSLAKLCQEIDRVDAAPELRETISSLCRKLSKRENAEMEISTELTDADTCFLEALRDRHPGLSERERRLSLFIKLNYATRDIARSAGVSLRGMENIRYRLHKKLGLQRHQSLKNYFSMLASEACLG</sequence>
<feature type="coiled-coil region" evidence="1">
    <location>
        <begin position="212"/>
        <end position="275"/>
    </location>
</feature>